<evidence type="ECO:0000256" key="1">
    <source>
        <dbReference type="ARBA" id="ARBA00004651"/>
    </source>
</evidence>
<dbReference type="FunFam" id="1.10.3730.20:FF:000001">
    <property type="entry name" value="Quaternary ammonium compound resistance transporter SugE"/>
    <property type="match status" value="1"/>
</dbReference>
<accession>A0A0R1SSN0</accession>
<evidence type="ECO:0008006" key="11">
    <source>
        <dbReference type="Google" id="ProtNLM"/>
    </source>
</evidence>
<dbReference type="GO" id="GO:0005886">
    <property type="term" value="C:plasma membrane"/>
    <property type="evidence" value="ECO:0007669"/>
    <property type="project" value="UniProtKB-SubCell"/>
</dbReference>
<dbReference type="SUPFAM" id="SSF103481">
    <property type="entry name" value="Multidrug resistance efflux transporter EmrE"/>
    <property type="match status" value="1"/>
</dbReference>
<dbReference type="STRING" id="1423739.FC85_GL001484"/>
<evidence type="ECO:0000313" key="9">
    <source>
        <dbReference type="EMBL" id="KRL69320.1"/>
    </source>
</evidence>
<dbReference type="RefSeq" id="WP_057863707.1">
    <property type="nucleotide sequence ID" value="NZ_AZEY01000013.1"/>
</dbReference>
<proteinExistence type="inferred from homology"/>
<evidence type="ECO:0000256" key="8">
    <source>
        <dbReference type="SAM" id="Phobius"/>
    </source>
</evidence>
<name>A0A0R1SSN0_9LACO</name>
<dbReference type="InterPro" id="IPR000390">
    <property type="entry name" value="Small_drug/metabolite_transptr"/>
</dbReference>
<feature type="transmembrane region" description="Helical" evidence="8">
    <location>
        <begin position="26"/>
        <end position="47"/>
    </location>
</feature>
<gene>
    <name evidence="9" type="ORF">FC85_GL001484</name>
</gene>
<keyword evidence="5 8" id="KW-1133">Transmembrane helix</keyword>
<dbReference type="AlphaFoldDB" id="A0A0R1SSN0"/>
<evidence type="ECO:0000256" key="3">
    <source>
        <dbReference type="ARBA" id="ARBA00022475"/>
    </source>
</evidence>
<evidence type="ECO:0000313" key="10">
    <source>
        <dbReference type="Proteomes" id="UP000052013"/>
    </source>
</evidence>
<feature type="transmembrane region" description="Helical" evidence="8">
    <location>
        <begin position="84"/>
        <end position="103"/>
    </location>
</feature>
<evidence type="ECO:0000256" key="4">
    <source>
        <dbReference type="ARBA" id="ARBA00022692"/>
    </source>
</evidence>
<keyword evidence="2" id="KW-0813">Transport</keyword>
<evidence type="ECO:0000256" key="2">
    <source>
        <dbReference type="ARBA" id="ARBA00022448"/>
    </source>
</evidence>
<dbReference type="PANTHER" id="PTHR30561:SF1">
    <property type="entry name" value="MULTIDRUG TRANSPORTER EMRE"/>
    <property type="match status" value="1"/>
</dbReference>
<dbReference type="GO" id="GO:0022857">
    <property type="term" value="F:transmembrane transporter activity"/>
    <property type="evidence" value="ECO:0007669"/>
    <property type="project" value="InterPro"/>
</dbReference>
<evidence type="ECO:0000256" key="7">
    <source>
        <dbReference type="RuleBase" id="RU003942"/>
    </source>
</evidence>
<dbReference type="EMBL" id="AZEY01000013">
    <property type="protein sequence ID" value="KRL69320.1"/>
    <property type="molecule type" value="Genomic_DNA"/>
</dbReference>
<comment type="similarity">
    <text evidence="7">Belongs to the drug/metabolite transporter (DMT) superfamily. Small multidrug resistance (SMR) (TC 2.A.7.1) family.</text>
</comment>
<protein>
    <recommendedName>
        <fullName evidence="11">Multidrug transporter EmrE</fullName>
    </recommendedName>
</protein>
<comment type="caution">
    <text evidence="9">The sequence shown here is derived from an EMBL/GenBank/DDBJ whole genome shotgun (WGS) entry which is preliminary data.</text>
</comment>
<dbReference type="Pfam" id="PF00893">
    <property type="entry name" value="Multi_Drug_Res"/>
    <property type="match status" value="1"/>
</dbReference>
<evidence type="ECO:0000256" key="5">
    <source>
        <dbReference type="ARBA" id="ARBA00022989"/>
    </source>
</evidence>
<dbReference type="InterPro" id="IPR037185">
    <property type="entry name" value="EmrE-like"/>
</dbReference>
<sequence>MGYLFLTLAIAGEIIGTNLLKASDGFTSLVPAVASLISYGLCFYFMALTLKTVNLNVTYAIWSGVGIVITTLIAVFYWKEPVNFASILGIGLILIGVAILDLYGPSSH</sequence>
<comment type="subcellular location">
    <subcellularLocation>
        <location evidence="1 7">Cell membrane</location>
        <topology evidence="1 7">Multi-pass membrane protein</topology>
    </subcellularLocation>
</comment>
<dbReference type="InterPro" id="IPR045324">
    <property type="entry name" value="Small_multidrug_res"/>
</dbReference>
<keyword evidence="3" id="KW-1003">Cell membrane</keyword>
<evidence type="ECO:0000256" key="6">
    <source>
        <dbReference type="ARBA" id="ARBA00023136"/>
    </source>
</evidence>
<dbReference type="PANTHER" id="PTHR30561">
    <property type="entry name" value="SMR FAMILY PROTON-DEPENDENT DRUG EFFLUX TRANSPORTER SUGE"/>
    <property type="match status" value="1"/>
</dbReference>
<reference evidence="9 10" key="1">
    <citation type="journal article" date="2015" name="Genome Announc.">
        <title>Expanding the biotechnology potential of lactobacilli through comparative genomics of 213 strains and associated genera.</title>
        <authorList>
            <person name="Sun Z."/>
            <person name="Harris H.M."/>
            <person name="McCann A."/>
            <person name="Guo C."/>
            <person name="Argimon S."/>
            <person name="Zhang W."/>
            <person name="Yang X."/>
            <person name="Jeffery I.B."/>
            <person name="Cooney J.C."/>
            <person name="Kagawa T.F."/>
            <person name="Liu W."/>
            <person name="Song Y."/>
            <person name="Salvetti E."/>
            <person name="Wrobel A."/>
            <person name="Rasinkangas P."/>
            <person name="Parkhill J."/>
            <person name="Rea M.C."/>
            <person name="O'Sullivan O."/>
            <person name="Ritari J."/>
            <person name="Douillard F.P."/>
            <person name="Paul Ross R."/>
            <person name="Yang R."/>
            <person name="Briner A.E."/>
            <person name="Felis G.E."/>
            <person name="de Vos W.M."/>
            <person name="Barrangou R."/>
            <person name="Klaenhammer T.R."/>
            <person name="Caufield P.W."/>
            <person name="Cui Y."/>
            <person name="Zhang H."/>
            <person name="O'Toole P.W."/>
        </authorList>
    </citation>
    <scope>NUCLEOTIDE SEQUENCE [LARGE SCALE GENOMIC DNA]</scope>
    <source>
        <strain evidence="9 10">DSM 14421</strain>
    </source>
</reference>
<feature type="transmembrane region" description="Helical" evidence="8">
    <location>
        <begin position="59"/>
        <end position="78"/>
    </location>
</feature>
<keyword evidence="4 7" id="KW-0812">Transmembrane</keyword>
<dbReference type="Proteomes" id="UP000052013">
    <property type="component" value="Unassembled WGS sequence"/>
</dbReference>
<keyword evidence="6 8" id="KW-0472">Membrane</keyword>
<dbReference type="PATRIC" id="fig|1423739.3.peg.1552"/>
<organism evidence="9 10">
    <name type="scientific">Lentilactobacillus diolivorans DSM 14421</name>
    <dbReference type="NCBI Taxonomy" id="1423739"/>
    <lineage>
        <taxon>Bacteria</taxon>
        <taxon>Bacillati</taxon>
        <taxon>Bacillota</taxon>
        <taxon>Bacilli</taxon>
        <taxon>Lactobacillales</taxon>
        <taxon>Lactobacillaceae</taxon>
        <taxon>Lentilactobacillus</taxon>
    </lineage>
</organism>
<dbReference type="Gene3D" id="1.10.3730.20">
    <property type="match status" value="1"/>
</dbReference>